<feature type="domain" description="Response regulatory" evidence="7">
    <location>
        <begin position="194"/>
        <end position="310"/>
    </location>
</feature>
<dbReference type="PANTHER" id="PTHR43547:SF2">
    <property type="entry name" value="HYBRID SIGNAL TRANSDUCTION HISTIDINE KINASE C"/>
    <property type="match status" value="1"/>
</dbReference>
<dbReference type="eggNOG" id="COG5002">
    <property type="taxonomic scope" value="Bacteria"/>
</dbReference>
<dbReference type="SMART" id="SM00342">
    <property type="entry name" value="HTH_ARAC"/>
    <property type="match status" value="1"/>
</dbReference>
<evidence type="ECO:0000313" key="9">
    <source>
        <dbReference type="Proteomes" id="UP000019402"/>
    </source>
</evidence>
<dbReference type="InterPro" id="IPR018062">
    <property type="entry name" value="HTH_AraC-typ_CS"/>
</dbReference>
<dbReference type="InterPro" id="IPR020449">
    <property type="entry name" value="Tscrpt_reg_AraC-type_HTH"/>
</dbReference>
<comment type="caution">
    <text evidence="8">The sequence shown here is derived from an EMBL/GenBank/DDBJ whole genome shotgun (WGS) entry which is preliminary data.</text>
</comment>
<organism evidence="8 9">
    <name type="scientific">Saccharicrinis fermentans DSM 9555 = JCM 21142</name>
    <dbReference type="NCBI Taxonomy" id="869213"/>
    <lineage>
        <taxon>Bacteria</taxon>
        <taxon>Pseudomonadati</taxon>
        <taxon>Bacteroidota</taxon>
        <taxon>Bacteroidia</taxon>
        <taxon>Marinilabiliales</taxon>
        <taxon>Marinilabiliaceae</taxon>
        <taxon>Saccharicrinis</taxon>
    </lineage>
</organism>
<dbReference type="eggNOG" id="COG0745">
    <property type="taxonomic scope" value="Bacteria"/>
</dbReference>
<feature type="modified residue" description="4-aspartylphosphate" evidence="5">
    <location>
        <position position="242"/>
    </location>
</feature>
<protein>
    <submittedName>
        <fullName evidence="8">L-rhamnose operon regulatory protein RhaS</fullName>
    </submittedName>
</protein>
<dbReference type="SUPFAM" id="SSF55874">
    <property type="entry name" value="ATPase domain of HSP90 chaperone/DNA topoisomerase II/histidine kinase"/>
    <property type="match status" value="1"/>
</dbReference>
<dbReference type="SMART" id="SM00448">
    <property type="entry name" value="REC"/>
    <property type="match status" value="1"/>
</dbReference>
<evidence type="ECO:0000259" key="7">
    <source>
        <dbReference type="PROSITE" id="PS50110"/>
    </source>
</evidence>
<proteinExistence type="predicted"/>
<evidence type="ECO:0000256" key="3">
    <source>
        <dbReference type="ARBA" id="ARBA00023125"/>
    </source>
</evidence>
<keyword evidence="9" id="KW-1185">Reference proteome</keyword>
<reference evidence="8 9" key="1">
    <citation type="journal article" date="2014" name="Genome Announc.">
        <title>Draft Genome Sequence of Cytophaga fermentans JCM 21142T, a Facultative Anaerobe Isolated from Marine Mud.</title>
        <authorList>
            <person name="Starns D."/>
            <person name="Oshima K."/>
            <person name="Suda W."/>
            <person name="Iino T."/>
            <person name="Yuki M."/>
            <person name="Inoue J."/>
            <person name="Kitamura K."/>
            <person name="Iida T."/>
            <person name="Darby A."/>
            <person name="Hattori M."/>
            <person name="Ohkuma M."/>
        </authorList>
    </citation>
    <scope>NUCLEOTIDE SEQUENCE [LARGE SCALE GENOMIC DNA]</scope>
    <source>
        <strain evidence="8 9">JCM 21142</strain>
    </source>
</reference>
<dbReference type="InterPro" id="IPR009057">
    <property type="entry name" value="Homeodomain-like_sf"/>
</dbReference>
<dbReference type="Pfam" id="PF02518">
    <property type="entry name" value="HATPase_c"/>
    <property type="match status" value="1"/>
</dbReference>
<keyword evidence="2" id="KW-0805">Transcription regulation</keyword>
<keyword evidence="4" id="KW-0804">Transcription</keyword>
<dbReference type="RefSeq" id="WP_161636223.1">
    <property type="nucleotide sequence ID" value="NZ_BAMD01000006.1"/>
</dbReference>
<dbReference type="STRING" id="869213.GCA_000517085_00834"/>
<sequence length="448" mass="51288">MEKLDLFTSNVCENFSLLMNKKKIQFSKDIQLNQNETWFDTDKLDIILYNLLSLALKDTAQKGSINIQAYSTIRDHEDYATFKITHTYLALSDLTHELTHDKIEHLSGNINIGLAITKQMIELHRGQLEFSTSKNERSISFKIPTSYKAYQDLNPVISNNTQENINYLKNKLEIEEEVLVNLKNLTKETDKKSTIIIIDPDHDLRRILKQQLSTFFSIKEFSNAQTGLKNIFKLSPDLIICDTFTSQPFTGMDLCKEIKKSLSHSLTPVIILSGQPSESERALCYKAGTDSYIAKPIDINTLLIRVQNLIKQKIATLESVPTPINRFTKTINKGKDIFLNEIKTTVEKNISDPHFGVNELAKGLNISKSMLYRKLTNSINLSPNLFIKKIRLLRAIQLLEETTLNISEIAEQCGFNDISYFGHTFKKEYGISPSSYRQNFHKYSNRNG</sequence>
<evidence type="ECO:0000256" key="2">
    <source>
        <dbReference type="ARBA" id="ARBA00023015"/>
    </source>
</evidence>
<keyword evidence="3" id="KW-0238">DNA-binding</keyword>
<dbReference type="Gene3D" id="3.30.565.10">
    <property type="entry name" value="Histidine kinase-like ATPase, C-terminal domain"/>
    <property type="match status" value="1"/>
</dbReference>
<evidence type="ECO:0000259" key="6">
    <source>
        <dbReference type="PROSITE" id="PS01124"/>
    </source>
</evidence>
<dbReference type="Proteomes" id="UP000019402">
    <property type="component" value="Unassembled WGS sequence"/>
</dbReference>
<dbReference type="PROSITE" id="PS01124">
    <property type="entry name" value="HTH_ARAC_FAMILY_2"/>
    <property type="match status" value="1"/>
</dbReference>
<dbReference type="CDD" id="cd00156">
    <property type="entry name" value="REC"/>
    <property type="match status" value="1"/>
</dbReference>
<dbReference type="InterPro" id="IPR036890">
    <property type="entry name" value="HATPase_C_sf"/>
</dbReference>
<dbReference type="InterPro" id="IPR001789">
    <property type="entry name" value="Sig_transdc_resp-reg_receiver"/>
</dbReference>
<dbReference type="Gene3D" id="1.10.10.60">
    <property type="entry name" value="Homeodomain-like"/>
    <property type="match status" value="1"/>
</dbReference>
<dbReference type="InterPro" id="IPR011006">
    <property type="entry name" value="CheY-like_superfamily"/>
</dbReference>
<evidence type="ECO:0000256" key="5">
    <source>
        <dbReference type="PROSITE-ProRule" id="PRU00169"/>
    </source>
</evidence>
<dbReference type="AlphaFoldDB" id="W7YCJ8"/>
<dbReference type="PRINTS" id="PR00032">
    <property type="entry name" value="HTHARAC"/>
</dbReference>
<dbReference type="PROSITE" id="PS00041">
    <property type="entry name" value="HTH_ARAC_FAMILY_1"/>
    <property type="match status" value="1"/>
</dbReference>
<dbReference type="Gene3D" id="3.40.50.2300">
    <property type="match status" value="1"/>
</dbReference>
<dbReference type="Pfam" id="PF00072">
    <property type="entry name" value="Response_reg"/>
    <property type="match status" value="1"/>
</dbReference>
<dbReference type="EMBL" id="BAMD01000006">
    <property type="protein sequence ID" value="GAF02181.1"/>
    <property type="molecule type" value="Genomic_DNA"/>
</dbReference>
<name>W7YCJ8_9BACT</name>
<accession>W7YCJ8</accession>
<evidence type="ECO:0000256" key="1">
    <source>
        <dbReference type="ARBA" id="ARBA00022553"/>
    </source>
</evidence>
<dbReference type="PANTHER" id="PTHR43547">
    <property type="entry name" value="TWO-COMPONENT HISTIDINE KINASE"/>
    <property type="match status" value="1"/>
</dbReference>
<dbReference type="SUPFAM" id="SSF46689">
    <property type="entry name" value="Homeodomain-like"/>
    <property type="match status" value="1"/>
</dbReference>
<feature type="domain" description="HTH araC/xylS-type" evidence="6">
    <location>
        <begin position="340"/>
        <end position="439"/>
    </location>
</feature>
<dbReference type="InterPro" id="IPR018060">
    <property type="entry name" value="HTH_AraC"/>
</dbReference>
<dbReference type="OrthoDB" id="1116352at2"/>
<evidence type="ECO:0000256" key="4">
    <source>
        <dbReference type="ARBA" id="ARBA00023163"/>
    </source>
</evidence>
<dbReference type="InterPro" id="IPR003594">
    <property type="entry name" value="HATPase_dom"/>
</dbReference>
<dbReference type="GO" id="GO:0003700">
    <property type="term" value="F:DNA-binding transcription factor activity"/>
    <property type="evidence" value="ECO:0007669"/>
    <property type="project" value="InterPro"/>
</dbReference>
<keyword evidence="1 5" id="KW-0597">Phosphoprotein</keyword>
<dbReference type="PROSITE" id="PS50110">
    <property type="entry name" value="RESPONSE_REGULATORY"/>
    <property type="match status" value="1"/>
</dbReference>
<dbReference type="Pfam" id="PF12833">
    <property type="entry name" value="HTH_18"/>
    <property type="match status" value="1"/>
</dbReference>
<gene>
    <name evidence="8" type="ORF">JCM21142_3809</name>
</gene>
<dbReference type="SUPFAM" id="SSF52172">
    <property type="entry name" value="CheY-like"/>
    <property type="match status" value="1"/>
</dbReference>
<evidence type="ECO:0000313" key="8">
    <source>
        <dbReference type="EMBL" id="GAF02181.1"/>
    </source>
</evidence>
<dbReference type="GO" id="GO:0043565">
    <property type="term" value="F:sequence-specific DNA binding"/>
    <property type="evidence" value="ECO:0007669"/>
    <property type="project" value="InterPro"/>
</dbReference>
<dbReference type="GO" id="GO:0000155">
    <property type="term" value="F:phosphorelay sensor kinase activity"/>
    <property type="evidence" value="ECO:0007669"/>
    <property type="project" value="TreeGrafter"/>
</dbReference>